<accession>A0A8X6U149</accession>
<proteinExistence type="predicted"/>
<gene>
    <name evidence="1" type="ORF">NPIL_2001</name>
</gene>
<keyword evidence="2" id="KW-1185">Reference proteome</keyword>
<dbReference type="Proteomes" id="UP000887013">
    <property type="component" value="Unassembled WGS sequence"/>
</dbReference>
<evidence type="ECO:0000313" key="1">
    <source>
        <dbReference type="EMBL" id="GFT67748.1"/>
    </source>
</evidence>
<reference evidence="1" key="1">
    <citation type="submission" date="2020-08" db="EMBL/GenBank/DDBJ databases">
        <title>Multicomponent nature underlies the extraordinary mechanical properties of spider dragline silk.</title>
        <authorList>
            <person name="Kono N."/>
            <person name="Nakamura H."/>
            <person name="Mori M."/>
            <person name="Yoshida Y."/>
            <person name="Ohtoshi R."/>
            <person name="Malay A.D."/>
            <person name="Moran D.A.P."/>
            <person name="Tomita M."/>
            <person name="Numata K."/>
            <person name="Arakawa K."/>
        </authorList>
    </citation>
    <scope>NUCLEOTIDE SEQUENCE</scope>
</reference>
<name>A0A8X6U149_NEPPI</name>
<protein>
    <submittedName>
        <fullName evidence="1">Uncharacterized protein</fullName>
    </submittedName>
</protein>
<organism evidence="1 2">
    <name type="scientific">Nephila pilipes</name>
    <name type="common">Giant wood spider</name>
    <name type="synonym">Nephila maculata</name>
    <dbReference type="NCBI Taxonomy" id="299642"/>
    <lineage>
        <taxon>Eukaryota</taxon>
        <taxon>Metazoa</taxon>
        <taxon>Ecdysozoa</taxon>
        <taxon>Arthropoda</taxon>
        <taxon>Chelicerata</taxon>
        <taxon>Arachnida</taxon>
        <taxon>Araneae</taxon>
        <taxon>Araneomorphae</taxon>
        <taxon>Entelegynae</taxon>
        <taxon>Araneoidea</taxon>
        <taxon>Nephilidae</taxon>
        <taxon>Nephila</taxon>
    </lineage>
</organism>
<comment type="caution">
    <text evidence="1">The sequence shown here is derived from an EMBL/GenBank/DDBJ whole genome shotgun (WGS) entry which is preliminary data.</text>
</comment>
<dbReference type="AlphaFoldDB" id="A0A8X6U149"/>
<dbReference type="EMBL" id="BMAW01069171">
    <property type="protein sequence ID" value="GFT67748.1"/>
    <property type="molecule type" value="Genomic_DNA"/>
</dbReference>
<evidence type="ECO:0000313" key="2">
    <source>
        <dbReference type="Proteomes" id="UP000887013"/>
    </source>
</evidence>
<sequence>MERLRWLLDTIETSDEEIDWVSEDEMLYEIYSSRYRVTTQEKFYTITSNPLAQELRILFPISHQDRSGIDFSGCGCLVSIMRWHSEMLSFHFRSVS</sequence>